<keyword evidence="3" id="KW-1185">Reference proteome</keyword>
<dbReference type="KEGG" id="nhu:H0264_24145"/>
<dbReference type="EMBL" id="CP059399">
    <property type="protein sequence ID" value="QLY28451.1"/>
    <property type="molecule type" value="Genomic_DNA"/>
</dbReference>
<accession>A0A7D6V7T7</accession>
<reference evidence="2 3" key="1">
    <citation type="submission" date="2020-07" db="EMBL/GenBank/DDBJ databases">
        <authorList>
            <person name="Zhuang K."/>
            <person name="Ran Y."/>
        </authorList>
    </citation>
    <scope>NUCLEOTIDE SEQUENCE [LARGE SCALE GENOMIC DNA]</scope>
    <source>
        <strain evidence="2 3">WCH-YHL-001</strain>
    </source>
</reference>
<name>A0A7D6V7T7_9NOCA</name>
<dbReference type="Pfam" id="PF14062">
    <property type="entry name" value="DUF4253"/>
    <property type="match status" value="1"/>
</dbReference>
<organism evidence="2 3">
    <name type="scientific">Nocardia huaxiensis</name>
    <dbReference type="NCBI Taxonomy" id="2755382"/>
    <lineage>
        <taxon>Bacteria</taxon>
        <taxon>Bacillati</taxon>
        <taxon>Actinomycetota</taxon>
        <taxon>Actinomycetes</taxon>
        <taxon>Mycobacteriales</taxon>
        <taxon>Nocardiaceae</taxon>
        <taxon>Nocardia</taxon>
    </lineage>
</organism>
<sequence length="260" mass="28931">MMDSFVFPALPDGVPSGRYVTARRSEGRAVLWVTGLRERRAGALWARLYALHARTGLYPLLLDALDSSPRAVLQGECRPWHHDDLRFVPVEKIDALDPDDVLRGMWPDYGDDYPDPREMPSRWPGLAVPSTCDTDPGLAAGNLARRLAGASDRLLGLVPAARGADALSLSGWRGPINHTNFTEEISAVVRSWEQRFGVRVIKVGWDTLDLSVAAPPANRDHALQVAAEHRAFCPDNFSHASLESYAAWLVGRDHWSFWWD</sequence>
<evidence type="ECO:0000259" key="1">
    <source>
        <dbReference type="Pfam" id="PF14062"/>
    </source>
</evidence>
<dbReference type="InterPro" id="IPR025349">
    <property type="entry name" value="DUF4253"/>
</dbReference>
<proteinExistence type="predicted"/>
<gene>
    <name evidence="2" type="ORF">H0264_24145</name>
</gene>
<dbReference type="AlphaFoldDB" id="A0A7D6V7T7"/>
<evidence type="ECO:0000313" key="3">
    <source>
        <dbReference type="Proteomes" id="UP000515512"/>
    </source>
</evidence>
<evidence type="ECO:0000313" key="2">
    <source>
        <dbReference type="EMBL" id="QLY28451.1"/>
    </source>
</evidence>
<feature type="domain" description="DUF4253" evidence="1">
    <location>
        <begin position="155"/>
        <end position="260"/>
    </location>
</feature>
<dbReference type="Proteomes" id="UP000515512">
    <property type="component" value="Chromosome"/>
</dbReference>
<protein>
    <submittedName>
        <fullName evidence="2">DUF4253 domain-containing protein</fullName>
    </submittedName>
</protein>